<evidence type="ECO:0000313" key="2">
    <source>
        <dbReference type="EMBL" id="VEL08088.1"/>
    </source>
</evidence>
<organism evidence="2 3">
    <name type="scientific">Protopolystoma xenopodis</name>
    <dbReference type="NCBI Taxonomy" id="117903"/>
    <lineage>
        <taxon>Eukaryota</taxon>
        <taxon>Metazoa</taxon>
        <taxon>Spiralia</taxon>
        <taxon>Lophotrochozoa</taxon>
        <taxon>Platyhelminthes</taxon>
        <taxon>Monogenea</taxon>
        <taxon>Polyopisthocotylea</taxon>
        <taxon>Polystomatidea</taxon>
        <taxon>Polystomatidae</taxon>
        <taxon>Protopolystoma</taxon>
    </lineage>
</organism>
<dbReference type="SUPFAM" id="SSF103657">
    <property type="entry name" value="BAR/IMD domain-like"/>
    <property type="match status" value="1"/>
</dbReference>
<name>A0A3S5BLI7_9PLAT</name>
<dbReference type="Proteomes" id="UP000784294">
    <property type="component" value="Unassembled WGS sequence"/>
</dbReference>
<protein>
    <submittedName>
        <fullName evidence="2">Uncharacterized protein</fullName>
    </submittedName>
</protein>
<evidence type="ECO:0000256" key="1">
    <source>
        <dbReference type="SAM" id="MobiDB-lite"/>
    </source>
</evidence>
<sequence length="320" mass="32126">MVLTRQRVEFTKTRKYLKDCWKAEVKRMIDAENSLMKIKSAYIQRCQTGIKLREELALAQSLLNETLATAAAACQAGFGPGGITASGVMISPVGPSAFGGSMTAAQPGSPAGPASFSSGSASGVSGQFQVNPGMSPASSGSSGYASVGATGSGVAVTGVNAATTSSGTGISSSSSGSVLITSSSGYPYLTGSGPLLVCSGSGTGAQSSYSVTQAPNSAIGGTMYNMGGAVSTNLQASVAPIIGGSLGDETSSSVTTLGGSFGSVATAPIDPASSGHALKQRVKEIELMYGYREAVEIANHRLVELEKRKVSSVESSLKFI</sequence>
<dbReference type="EMBL" id="CAAALY010003119">
    <property type="protein sequence ID" value="VEL08088.1"/>
    <property type="molecule type" value="Genomic_DNA"/>
</dbReference>
<accession>A0A3S5BLI7</accession>
<reference evidence="2" key="1">
    <citation type="submission" date="2018-11" db="EMBL/GenBank/DDBJ databases">
        <authorList>
            <consortium name="Pathogen Informatics"/>
        </authorList>
    </citation>
    <scope>NUCLEOTIDE SEQUENCE</scope>
</reference>
<proteinExistence type="predicted"/>
<dbReference type="OrthoDB" id="79452at2759"/>
<feature type="region of interest" description="Disordered" evidence="1">
    <location>
        <begin position="101"/>
        <end position="120"/>
    </location>
</feature>
<gene>
    <name evidence="2" type="ORF">PXEA_LOCUS1528</name>
</gene>
<evidence type="ECO:0000313" key="3">
    <source>
        <dbReference type="Proteomes" id="UP000784294"/>
    </source>
</evidence>
<dbReference type="Gene3D" id="1.20.1270.60">
    <property type="entry name" value="Arfaptin homology (AH) domain/BAR domain"/>
    <property type="match status" value="1"/>
</dbReference>
<dbReference type="AlphaFoldDB" id="A0A3S5BLI7"/>
<dbReference type="InterPro" id="IPR027267">
    <property type="entry name" value="AH/BAR_dom_sf"/>
</dbReference>
<keyword evidence="3" id="KW-1185">Reference proteome</keyword>
<feature type="compositionally biased region" description="Low complexity" evidence="1">
    <location>
        <begin position="104"/>
        <end position="120"/>
    </location>
</feature>
<comment type="caution">
    <text evidence="2">The sequence shown here is derived from an EMBL/GenBank/DDBJ whole genome shotgun (WGS) entry which is preliminary data.</text>
</comment>